<accession>A0A645CFE5</accession>
<protein>
    <submittedName>
        <fullName evidence="2">Uncharacterized protein</fullName>
    </submittedName>
</protein>
<evidence type="ECO:0000256" key="1">
    <source>
        <dbReference type="SAM" id="MobiDB-lite"/>
    </source>
</evidence>
<comment type="caution">
    <text evidence="2">The sequence shown here is derived from an EMBL/GenBank/DDBJ whole genome shotgun (WGS) entry which is preliminary data.</text>
</comment>
<proteinExistence type="predicted"/>
<name>A0A645CFE5_9ZZZZ</name>
<organism evidence="2">
    <name type="scientific">bioreactor metagenome</name>
    <dbReference type="NCBI Taxonomy" id="1076179"/>
    <lineage>
        <taxon>unclassified sequences</taxon>
        <taxon>metagenomes</taxon>
        <taxon>ecological metagenomes</taxon>
    </lineage>
</organism>
<dbReference type="EMBL" id="VSSQ01026762">
    <property type="protein sequence ID" value="MPM75644.1"/>
    <property type="molecule type" value="Genomic_DNA"/>
</dbReference>
<gene>
    <name evidence="2" type="ORF">SDC9_122638</name>
</gene>
<feature type="region of interest" description="Disordered" evidence="1">
    <location>
        <begin position="90"/>
        <end position="118"/>
    </location>
</feature>
<reference evidence="2" key="1">
    <citation type="submission" date="2019-08" db="EMBL/GenBank/DDBJ databases">
        <authorList>
            <person name="Kucharzyk K."/>
            <person name="Murdoch R.W."/>
            <person name="Higgins S."/>
            <person name="Loffler F."/>
        </authorList>
    </citation>
    <scope>NUCLEOTIDE SEQUENCE</scope>
</reference>
<dbReference type="AlphaFoldDB" id="A0A645CFE5"/>
<sequence length="118" mass="13059">MAVGGSEHLVASPCLEVEADEVSHAARGDKQSFWLTRQFSGQGLEPCGRGIFPIDIIPDFCTGHYFAHFKSRFGDRVASEVILLHGLSPWHFGKTIPNRTPSVQQKEDPRDKPGDRKG</sequence>
<feature type="compositionally biased region" description="Basic and acidic residues" evidence="1">
    <location>
        <begin position="105"/>
        <end position="118"/>
    </location>
</feature>
<evidence type="ECO:0000313" key="2">
    <source>
        <dbReference type="EMBL" id="MPM75644.1"/>
    </source>
</evidence>